<evidence type="ECO:0000313" key="8">
    <source>
        <dbReference type="EMBL" id="CAF2155328.1"/>
    </source>
</evidence>
<evidence type="ECO:0000256" key="1">
    <source>
        <dbReference type="ARBA" id="ARBA00004167"/>
    </source>
</evidence>
<feature type="transmembrane region" description="Helical" evidence="6">
    <location>
        <begin position="553"/>
        <end position="573"/>
    </location>
</feature>
<keyword evidence="3 6" id="KW-1133">Transmembrane helix</keyword>
<dbReference type="Proteomes" id="UP000663856">
    <property type="component" value="Unassembled WGS sequence"/>
</dbReference>
<organism evidence="8">
    <name type="scientific">Rotaria magnacalcarata</name>
    <dbReference type="NCBI Taxonomy" id="392030"/>
    <lineage>
        <taxon>Eukaryota</taxon>
        <taxon>Metazoa</taxon>
        <taxon>Spiralia</taxon>
        <taxon>Gnathifera</taxon>
        <taxon>Rotifera</taxon>
        <taxon>Eurotatoria</taxon>
        <taxon>Bdelloidea</taxon>
        <taxon>Philodinida</taxon>
        <taxon>Philodinidae</taxon>
        <taxon>Rotaria</taxon>
    </lineage>
</organism>
<dbReference type="GO" id="GO:0032934">
    <property type="term" value="F:sterol binding"/>
    <property type="evidence" value="ECO:0007669"/>
    <property type="project" value="TreeGrafter"/>
</dbReference>
<dbReference type="PANTHER" id="PTHR23319">
    <property type="entry name" value="GRAM DOMAIN CONTAINING 1B, ISOFORM E"/>
    <property type="match status" value="1"/>
</dbReference>
<protein>
    <recommendedName>
        <fullName evidence="7">VASt domain-containing protein</fullName>
    </recommendedName>
</protein>
<evidence type="ECO:0000256" key="5">
    <source>
        <dbReference type="SAM" id="MobiDB-lite"/>
    </source>
</evidence>
<dbReference type="PANTHER" id="PTHR23319:SF4">
    <property type="entry name" value="GRAM DOMAIN CONTAINING 1B, ISOFORM E"/>
    <property type="match status" value="1"/>
</dbReference>
<dbReference type="InterPro" id="IPR004182">
    <property type="entry name" value="GRAM"/>
</dbReference>
<dbReference type="Gene3D" id="2.30.29.30">
    <property type="entry name" value="Pleckstrin-homology domain (PH domain)/Phosphotyrosine-binding domain (PTB)"/>
    <property type="match status" value="1"/>
</dbReference>
<dbReference type="GO" id="GO:0032366">
    <property type="term" value="P:intracellular sterol transport"/>
    <property type="evidence" value="ECO:0007669"/>
    <property type="project" value="TreeGrafter"/>
</dbReference>
<feature type="region of interest" description="Disordered" evidence="5">
    <location>
        <begin position="30"/>
        <end position="63"/>
    </location>
</feature>
<keyword evidence="2 6" id="KW-0812">Transmembrane</keyword>
<comment type="subcellular location">
    <subcellularLocation>
        <location evidence="1">Membrane</location>
        <topology evidence="1">Single-pass membrane protein</topology>
    </subcellularLocation>
</comment>
<dbReference type="AlphaFoldDB" id="A0A816Y7P8"/>
<dbReference type="Pfam" id="PF16016">
    <property type="entry name" value="VASt"/>
    <property type="match status" value="1"/>
</dbReference>
<evidence type="ECO:0000256" key="3">
    <source>
        <dbReference type="ARBA" id="ARBA00022989"/>
    </source>
</evidence>
<gene>
    <name evidence="8" type="ORF">WKI299_LOCUS31151</name>
</gene>
<dbReference type="GO" id="GO:0005886">
    <property type="term" value="C:plasma membrane"/>
    <property type="evidence" value="ECO:0007669"/>
    <property type="project" value="TreeGrafter"/>
</dbReference>
<dbReference type="GO" id="GO:0120015">
    <property type="term" value="F:sterol transfer activity"/>
    <property type="evidence" value="ECO:0007669"/>
    <property type="project" value="TreeGrafter"/>
</dbReference>
<dbReference type="PROSITE" id="PS51778">
    <property type="entry name" value="VAST"/>
    <property type="match status" value="1"/>
</dbReference>
<dbReference type="InterPro" id="IPR011993">
    <property type="entry name" value="PH-like_dom_sf"/>
</dbReference>
<name>A0A816Y7P8_9BILA</name>
<dbReference type="GO" id="GO:0005789">
    <property type="term" value="C:endoplasmic reticulum membrane"/>
    <property type="evidence" value="ECO:0007669"/>
    <property type="project" value="TreeGrafter"/>
</dbReference>
<dbReference type="Pfam" id="PF02893">
    <property type="entry name" value="GRAM"/>
    <property type="match status" value="1"/>
</dbReference>
<keyword evidence="4 6" id="KW-0472">Membrane</keyword>
<accession>A0A816Y7P8</accession>
<sequence length="592" mass="69693">MHRHESHYGHLSQKSTCVIDHLIAKVKQKRLAKQDTSDSSDDISHENINANNNNNRQLEPDHYKSQHKRIIYNDDHIVINDIHNDKDIEENVQQQSNSTKFNKNKKINKSNKGNNPATKIANQSNEKKRRSPLRHTSFQIRDENFNTIFKDLPPEEQLIIAYPCAWKKDVFMHGRIFLSMNYLLFYSCYFKWEERLRIAYKDIISVTREKSAIVIPNEIKLRTKEQDEYLFVSYIPREKIFITIFRVWQNSVLDQPLDYQQLRALVLTNQYSHDDSNTLENNDEYAHKSHSTRLNSSAESYQRVISSKLVYLDDENIIYLHTCTCESHPGKTYVDRLFSFNVDTLFELLFSDNSFTRAFHNAHQLLDYTFGEWILNSDTGKKERQVTYKTINQSTLGTHTIFCREKQILEVEKPHLIYILNTEIYNEGMKYTDAFYVTTRFCMVQYDAQHSSLRVTAETQYVKNVNGLIKTFIEKNVNSSIERGINEQVRRLENHQVINMDKNSRKKLISLSQTDLKKSIDNIMSKRQIDEDSSINAMSLSRFKLTIIGESRVYNIGLIIVICFLLVHIYLWYKLNSIEKTLLSLESICLNR</sequence>
<evidence type="ECO:0000256" key="2">
    <source>
        <dbReference type="ARBA" id="ARBA00022692"/>
    </source>
</evidence>
<dbReference type="GO" id="GO:0140268">
    <property type="term" value="C:endoplasmic reticulum-plasma membrane contact site"/>
    <property type="evidence" value="ECO:0007669"/>
    <property type="project" value="TreeGrafter"/>
</dbReference>
<evidence type="ECO:0000256" key="6">
    <source>
        <dbReference type="SAM" id="Phobius"/>
    </source>
</evidence>
<evidence type="ECO:0000256" key="4">
    <source>
        <dbReference type="ARBA" id="ARBA00023136"/>
    </source>
</evidence>
<dbReference type="InterPro" id="IPR051482">
    <property type="entry name" value="Cholesterol_transport"/>
</dbReference>
<dbReference type="InterPro" id="IPR031968">
    <property type="entry name" value="VASt"/>
</dbReference>
<evidence type="ECO:0000259" key="7">
    <source>
        <dbReference type="PROSITE" id="PS51778"/>
    </source>
</evidence>
<feature type="domain" description="VASt" evidence="7">
    <location>
        <begin position="329"/>
        <end position="493"/>
    </location>
</feature>
<proteinExistence type="predicted"/>
<dbReference type="EMBL" id="CAJNRF010014149">
    <property type="protein sequence ID" value="CAF2155328.1"/>
    <property type="molecule type" value="Genomic_DNA"/>
</dbReference>
<feature type="region of interest" description="Disordered" evidence="5">
    <location>
        <begin position="93"/>
        <end position="136"/>
    </location>
</feature>
<reference evidence="8" key="1">
    <citation type="submission" date="2021-02" db="EMBL/GenBank/DDBJ databases">
        <authorList>
            <person name="Nowell W R."/>
        </authorList>
    </citation>
    <scope>NUCLEOTIDE SEQUENCE</scope>
</reference>
<dbReference type="SMART" id="SM00568">
    <property type="entry name" value="GRAM"/>
    <property type="match status" value="1"/>
</dbReference>
<comment type="caution">
    <text evidence="8">The sequence shown here is derived from an EMBL/GenBank/DDBJ whole genome shotgun (WGS) entry which is preliminary data.</text>
</comment>